<gene>
    <name evidence="2" type="ORF">C6P11_03035</name>
</gene>
<organism evidence="2 3">
    <name type="scientific">Weissella confusa</name>
    <name type="common">Lactobacillus confusus</name>
    <dbReference type="NCBI Taxonomy" id="1583"/>
    <lineage>
        <taxon>Bacteria</taxon>
        <taxon>Bacillati</taxon>
        <taxon>Bacillota</taxon>
        <taxon>Bacilli</taxon>
        <taxon>Lactobacillales</taxon>
        <taxon>Lactobacillaceae</taxon>
        <taxon>Weissella</taxon>
    </lineage>
</organism>
<evidence type="ECO:0000313" key="3">
    <source>
        <dbReference type="Proteomes" id="UP000297646"/>
    </source>
</evidence>
<reference evidence="2 3" key="1">
    <citation type="submission" date="2018-03" db="EMBL/GenBank/DDBJ databases">
        <title>Genome sequencing of Weissella confusa isolates.</title>
        <authorList>
            <person name="Kajala I."/>
            <person name="Baruah R."/>
            <person name="Bergsveinson J."/>
            <person name="Juvonen R."/>
            <person name="Ziola B."/>
        </authorList>
    </citation>
    <scope>NUCLEOTIDE SEQUENCE [LARGE SCALE GENOMIC DNA]</scope>
    <source>
        <strain evidence="2 3">VTT E-062653</strain>
    </source>
</reference>
<accession>A0A4Z0S5I5</accession>
<evidence type="ECO:0000313" key="2">
    <source>
        <dbReference type="EMBL" id="TGE74432.1"/>
    </source>
</evidence>
<dbReference type="RefSeq" id="WP_135518486.1">
    <property type="nucleotide sequence ID" value="NZ_PVSN01000020.1"/>
</dbReference>
<dbReference type="OrthoDB" id="2149839at2"/>
<keyword evidence="1" id="KW-0732">Signal</keyword>
<evidence type="ECO:0008006" key="4">
    <source>
        <dbReference type="Google" id="ProtNLM"/>
    </source>
</evidence>
<sequence>MKYKLITTGLIAGAFLLFSGHAMADDNASATKNGSAQMNAEIMQGGLQLQDINTSMNFTTMSASTLLTPQVSATIGADGKAQTIDSNSYVVGGTPLTGKVLNYSASPDWELQATFTGFRLAKQDINTSTFSYDPNGVLLPADLSLFGKKLLADTPTTILEGGESFTKSAGSTPVVASGFGTTSLDDFGAIPQLTVYKSLPAVGTFMGQIDFTLTQTPNVQ</sequence>
<name>A0A4Z0S5I5_WEICO</name>
<comment type="caution">
    <text evidence="2">The sequence shown here is derived from an EMBL/GenBank/DDBJ whole genome shotgun (WGS) entry which is preliminary data.</text>
</comment>
<dbReference type="EMBL" id="PVSN01000020">
    <property type="protein sequence ID" value="TGE74432.1"/>
    <property type="molecule type" value="Genomic_DNA"/>
</dbReference>
<evidence type="ECO:0000256" key="1">
    <source>
        <dbReference type="SAM" id="SignalP"/>
    </source>
</evidence>
<feature type="signal peptide" evidence="1">
    <location>
        <begin position="1"/>
        <end position="24"/>
    </location>
</feature>
<protein>
    <recommendedName>
        <fullName evidence="4">WxL domain-containing protein</fullName>
    </recommendedName>
</protein>
<feature type="chain" id="PRO_5021468742" description="WxL domain-containing protein" evidence="1">
    <location>
        <begin position="25"/>
        <end position="220"/>
    </location>
</feature>
<proteinExistence type="predicted"/>
<dbReference type="Proteomes" id="UP000297646">
    <property type="component" value="Unassembled WGS sequence"/>
</dbReference>
<dbReference type="AlphaFoldDB" id="A0A4Z0S5I5"/>